<accession>A0A6A5VW81</accession>
<sequence>MPSDKPVHQPLAHPSNPPSDASSDASSDQLCNQLSDQHLDQAFNQGLRNLSAAERCEQYFGANDLIGCLDVMSARNRSYKNQHSDIFPYTAKGSFDPPLPTLDEIIMAREGSDMIDIMNQTVWRVGQYIVKTGVDAEIYVEAENLLYLEQNSTVRAPKLYAAFTSQEMDPLQLNTPGTPKKVYYYLIMELIEGEELGKIDKSKLEVGVIRKLWRLLGEQLCQLRSVKPEDPKHFGRIHGRPYALMPLLYHAPAPDFTNYGPFTYEQLVQRLICSSMTGAALGRYPDDYGTLQRLSYDYAEYVMLKLAGPNDRLPVLSHLDLQAHNIIVKLARDKNGEPYDVEEVTMVDFFSLCWMPPWYEAGNMCMFTFSPDSDHQRLGHIALEKMGNVNLVIAAFLGVSAHYDAFHFFH</sequence>
<evidence type="ECO:0000259" key="2">
    <source>
        <dbReference type="Pfam" id="PF01636"/>
    </source>
</evidence>
<dbReference type="InterPro" id="IPR051678">
    <property type="entry name" value="AGP_Transferase"/>
</dbReference>
<feature type="region of interest" description="Disordered" evidence="1">
    <location>
        <begin position="1"/>
        <end position="29"/>
    </location>
</feature>
<evidence type="ECO:0000256" key="1">
    <source>
        <dbReference type="SAM" id="MobiDB-lite"/>
    </source>
</evidence>
<dbReference type="InterPro" id="IPR002575">
    <property type="entry name" value="Aminoglycoside_PTrfase"/>
</dbReference>
<dbReference type="AlphaFoldDB" id="A0A6A5VW81"/>
<feature type="domain" description="Aminoglycoside phosphotransferase" evidence="2">
    <location>
        <begin position="119"/>
        <end position="381"/>
    </location>
</feature>
<dbReference type="OrthoDB" id="4177236at2759"/>
<evidence type="ECO:0000313" key="3">
    <source>
        <dbReference type="EMBL" id="KAF1993127.1"/>
    </source>
</evidence>
<protein>
    <recommendedName>
        <fullName evidence="2">Aminoglycoside phosphotransferase domain-containing protein</fullName>
    </recommendedName>
</protein>
<evidence type="ECO:0000313" key="4">
    <source>
        <dbReference type="Proteomes" id="UP000799779"/>
    </source>
</evidence>
<dbReference type="Pfam" id="PF01636">
    <property type="entry name" value="APH"/>
    <property type="match status" value="1"/>
</dbReference>
<gene>
    <name evidence="3" type="ORF">P154DRAFT_98260</name>
</gene>
<keyword evidence="4" id="KW-1185">Reference proteome</keyword>
<dbReference type="InterPro" id="IPR011009">
    <property type="entry name" value="Kinase-like_dom_sf"/>
</dbReference>
<organism evidence="3 4">
    <name type="scientific">Amniculicola lignicola CBS 123094</name>
    <dbReference type="NCBI Taxonomy" id="1392246"/>
    <lineage>
        <taxon>Eukaryota</taxon>
        <taxon>Fungi</taxon>
        <taxon>Dikarya</taxon>
        <taxon>Ascomycota</taxon>
        <taxon>Pezizomycotina</taxon>
        <taxon>Dothideomycetes</taxon>
        <taxon>Pleosporomycetidae</taxon>
        <taxon>Pleosporales</taxon>
        <taxon>Amniculicolaceae</taxon>
        <taxon>Amniculicola</taxon>
    </lineage>
</organism>
<dbReference type="SUPFAM" id="SSF56112">
    <property type="entry name" value="Protein kinase-like (PK-like)"/>
    <property type="match status" value="1"/>
</dbReference>
<dbReference type="PANTHER" id="PTHR21310:SF48">
    <property type="entry name" value="AMINOGLYCOSIDE PHOSPHOTRANSFERASE DOMAIN-CONTAINING PROTEIN"/>
    <property type="match status" value="1"/>
</dbReference>
<dbReference type="EMBL" id="ML977729">
    <property type="protein sequence ID" value="KAF1993127.1"/>
    <property type="molecule type" value="Genomic_DNA"/>
</dbReference>
<dbReference type="PANTHER" id="PTHR21310">
    <property type="entry name" value="AMINOGLYCOSIDE PHOSPHOTRANSFERASE-RELATED-RELATED"/>
    <property type="match status" value="1"/>
</dbReference>
<name>A0A6A5VW81_9PLEO</name>
<proteinExistence type="predicted"/>
<dbReference type="Proteomes" id="UP000799779">
    <property type="component" value="Unassembled WGS sequence"/>
</dbReference>
<feature type="compositionally biased region" description="Low complexity" evidence="1">
    <location>
        <begin position="12"/>
        <end position="28"/>
    </location>
</feature>
<reference evidence="3" key="1">
    <citation type="journal article" date="2020" name="Stud. Mycol.">
        <title>101 Dothideomycetes genomes: a test case for predicting lifestyles and emergence of pathogens.</title>
        <authorList>
            <person name="Haridas S."/>
            <person name="Albert R."/>
            <person name="Binder M."/>
            <person name="Bloem J."/>
            <person name="Labutti K."/>
            <person name="Salamov A."/>
            <person name="Andreopoulos B."/>
            <person name="Baker S."/>
            <person name="Barry K."/>
            <person name="Bills G."/>
            <person name="Bluhm B."/>
            <person name="Cannon C."/>
            <person name="Castanera R."/>
            <person name="Culley D."/>
            <person name="Daum C."/>
            <person name="Ezra D."/>
            <person name="Gonzalez J."/>
            <person name="Henrissat B."/>
            <person name="Kuo A."/>
            <person name="Liang C."/>
            <person name="Lipzen A."/>
            <person name="Lutzoni F."/>
            <person name="Magnuson J."/>
            <person name="Mondo S."/>
            <person name="Nolan M."/>
            <person name="Ohm R."/>
            <person name="Pangilinan J."/>
            <person name="Park H.-J."/>
            <person name="Ramirez L."/>
            <person name="Alfaro M."/>
            <person name="Sun H."/>
            <person name="Tritt A."/>
            <person name="Yoshinaga Y."/>
            <person name="Zwiers L.-H."/>
            <person name="Turgeon B."/>
            <person name="Goodwin S."/>
            <person name="Spatafora J."/>
            <person name="Crous P."/>
            <person name="Grigoriev I."/>
        </authorList>
    </citation>
    <scope>NUCLEOTIDE SEQUENCE</scope>
    <source>
        <strain evidence="3">CBS 123094</strain>
    </source>
</reference>